<evidence type="ECO:0000313" key="1">
    <source>
        <dbReference type="EMBL" id="CAB4241048.1"/>
    </source>
</evidence>
<organism evidence="1">
    <name type="scientific">uncultured Caudovirales phage</name>
    <dbReference type="NCBI Taxonomy" id="2100421"/>
    <lineage>
        <taxon>Viruses</taxon>
        <taxon>Duplodnaviria</taxon>
        <taxon>Heunggongvirae</taxon>
        <taxon>Uroviricota</taxon>
        <taxon>Caudoviricetes</taxon>
        <taxon>Peduoviridae</taxon>
        <taxon>Maltschvirus</taxon>
        <taxon>Maltschvirus maltsch</taxon>
    </lineage>
</organism>
<gene>
    <name evidence="2" type="ORF">UFOVP228_47</name>
    <name evidence="1" type="ORF">UFOVP47_55</name>
</gene>
<sequence length="49" mass="6072">MRMYVYLGYRRSRYMHVRVPLVIETNLPWALAYWAKRKASNININWEIK</sequence>
<dbReference type="EMBL" id="LR798273">
    <property type="protein sequence ID" value="CAB5219261.1"/>
    <property type="molecule type" value="Genomic_DNA"/>
</dbReference>
<name>A0A6J5TC03_9CAUD</name>
<proteinExistence type="predicted"/>
<accession>A0A6J5TC03</accession>
<reference evidence="1" key="1">
    <citation type="submission" date="2020-05" db="EMBL/GenBank/DDBJ databases">
        <authorList>
            <person name="Chiriac C."/>
            <person name="Salcher M."/>
            <person name="Ghai R."/>
            <person name="Kavagutti S V."/>
        </authorList>
    </citation>
    <scope>NUCLEOTIDE SEQUENCE</scope>
</reference>
<protein>
    <submittedName>
        <fullName evidence="1">Uncharacterized protein</fullName>
    </submittedName>
</protein>
<dbReference type="EMBL" id="LR797820">
    <property type="protein sequence ID" value="CAB4241048.1"/>
    <property type="molecule type" value="Genomic_DNA"/>
</dbReference>
<evidence type="ECO:0000313" key="2">
    <source>
        <dbReference type="EMBL" id="CAB5219261.1"/>
    </source>
</evidence>